<accession>A0ABX0JLA9</accession>
<evidence type="ECO:0000313" key="2">
    <source>
        <dbReference type="EMBL" id="NHN84017.1"/>
    </source>
</evidence>
<dbReference type="Proteomes" id="UP000635278">
    <property type="component" value="Unassembled WGS sequence"/>
</dbReference>
<dbReference type="EMBL" id="WOTB01000005">
    <property type="protein sequence ID" value="NHN84017.1"/>
    <property type="molecule type" value="Genomic_DNA"/>
</dbReference>
<keyword evidence="3" id="KW-1185">Reference proteome</keyword>
<organism evidence="2 3">
    <name type="scientific">Acetobacter musti</name>
    <dbReference type="NCBI Taxonomy" id="864732"/>
    <lineage>
        <taxon>Bacteria</taxon>
        <taxon>Pseudomonadati</taxon>
        <taxon>Pseudomonadota</taxon>
        <taxon>Alphaproteobacteria</taxon>
        <taxon>Acetobacterales</taxon>
        <taxon>Acetobacteraceae</taxon>
        <taxon>Acetobacter</taxon>
    </lineage>
</organism>
<sequence>MLDMRGWGARSDLASVPYRGFSSAVCLMVPLLLAGGPAARGEEGGYFMPPSQSDGRKSGGIDAGTKRGQTTAGVKPDGAAQAANRVNAQIAADQYYVTAPRLDLSAKFDSHDFSHVGPFAVEHSDASPSLLEHGRTVTLAYPVKGVKGMDLTINTFAGHRETNTGSNVGSTAVTAGVRFKW</sequence>
<comment type="caution">
    <text evidence="2">The sequence shown here is derived from an EMBL/GenBank/DDBJ whole genome shotgun (WGS) entry which is preliminary data.</text>
</comment>
<gene>
    <name evidence="2" type="ORF">GOB93_05085</name>
</gene>
<proteinExistence type="predicted"/>
<evidence type="ECO:0000313" key="3">
    <source>
        <dbReference type="Proteomes" id="UP000635278"/>
    </source>
</evidence>
<name>A0ABX0JLA9_9PROT</name>
<reference evidence="2 3" key="1">
    <citation type="journal article" date="2020" name="Int. J. Syst. Evol. Microbiol.">
        <title>Novel acetic acid bacteria from cider fermentations: Acetobacter conturbans sp. nov. and Acetobacter fallax sp. nov.</title>
        <authorList>
            <person name="Sombolestani A.S."/>
            <person name="Cleenwerck I."/>
            <person name="Cnockaert M."/>
            <person name="Borremans W."/>
            <person name="Wieme A.D."/>
            <person name="De Vuyst L."/>
            <person name="Vandamme P."/>
        </authorList>
    </citation>
    <scope>NUCLEOTIDE SEQUENCE [LARGE SCALE GENOMIC DNA]</scope>
    <source>
        <strain evidence="2 3">LMG 30640</strain>
    </source>
</reference>
<feature type="region of interest" description="Disordered" evidence="1">
    <location>
        <begin position="46"/>
        <end position="79"/>
    </location>
</feature>
<dbReference type="RefSeq" id="WP_173582413.1">
    <property type="nucleotide sequence ID" value="NZ_WOTB01000005.1"/>
</dbReference>
<protein>
    <recommendedName>
        <fullName evidence="4">Autotransporter domain-containing protein</fullName>
    </recommendedName>
</protein>
<evidence type="ECO:0008006" key="4">
    <source>
        <dbReference type="Google" id="ProtNLM"/>
    </source>
</evidence>
<evidence type="ECO:0000256" key="1">
    <source>
        <dbReference type="SAM" id="MobiDB-lite"/>
    </source>
</evidence>